<evidence type="ECO:0000256" key="3">
    <source>
        <dbReference type="ARBA" id="ARBA00023136"/>
    </source>
</evidence>
<dbReference type="Gene3D" id="3.30.420.40">
    <property type="match status" value="3"/>
</dbReference>
<comment type="function">
    <text evidence="5">Cell division protein that is involved in the assembly of the Z ring. May serve as a membrane anchor for the Z ring.</text>
</comment>
<proteinExistence type="inferred from homology"/>
<evidence type="ECO:0000313" key="7">
    <source>
        <dbReference type="EMBL" id="OIO32135.1"/>
    </source>
</evidence>
<dbReference type="InterPro" id="IPR020823">
    <property type="entry name" value="Cell_div_FtsA"/>
</dbReference>
<evidence type="ECO:0000256" key="1">
    <source>
        <dbReference type="ARBA" id="ARBA00022475"/>
    </source>
</evidence>
<evidence type="ECO:0000256" key="5">
    <source>
        <dbReference type="HAMAP-Rule" id="MF_02033"/>
    </source>
</evidence>
<dbReference type="HAMAP" id="MF_02033">
    <property type="entry name" value="FtsA"/>
    <property type="match status" value="1"/>
</dbReference>
<keyword evidence="4 5" id="KW-0131">Cell cycle</keyword>
<dbReference type="InterPro" id="IPR050696">
    <property type="entry name" value="FtsA/MreB"/>
</dbReference>
<reference evidence="7 8" key="1">
    <citation type="journal article" date="2016" name="Environ. Microbiol.">
        <title>Genomic resolution of a cold subsurface aquifer community provides metabolic insights for novel microbes adapted to high CO concentrations.</title>
        <authorList>
            <person name="Probst A.J."/>
            <person name="Castelle C.J."/>
            <person name="Singh A."/>
            <person name="Brown C.T."/>
            <person name="Anantharaman K."/>
            <person name="Sharon I."/>
            <person name="Hug L.A."/>
            <person name="Burstein D."/>
            <person name="Emerson J.B."/>
            <person name="Thomas B.C."/>
            <person name="Banfield J.F."/>
        </authorList>
    </citation>
    <scope>NUCLEOTIDE SEQUENCE [LARGE SCALE GENOMIC DNA]</scope>
    <source>
        <strain evidence="7">CG1_02_47_685</strain>
    </source>
</reference>
<dbReference type="AlphaFoldDB" id="A0A1J4VD48"/>
<feature type="domain" description="SHS2" evidence="6">
    <location>
        <begin position="6"/>
        <end position="196"/>
    </location>
</feature>
<dbReference type="EMBL" id="MNVO01000047">
    <property type="protein sequence ID" value="OIO32135.1"/>
    <property type="molecule type" value="Genomic_DNA"/>
</dbReference>
<evidence type="ECO:0000313" key="8">
    <source>
        <dbReference type="Proteomes" id="UP000183206"/>
    </source>
</evidence>
<dbReference type="Pfam" id="PF02491">
    <property type="entry name" value="SHS2_FTSA"/>
    <property type="match status" value="1"/>
</dbReference>
<comment type="subunit">
    <text evidence="5">Self-interacts. Interacts with FtsZ.</text>
</comment>
<dbReference type="InterPro" id="IPR003494">
    <property type="entry name" value="SHS2_FtsA"/>
</dbReference>
<dbReference type="SUPFAM" id="SSF53067">
    <property type="entry name" value="Actin-like ATPase domain"/>
    <property type="match status" value="2"/>
</dbReference>
<dbReference type="InterPro" id="IPR043129">
    <property type="entry name" value="ATPase_NBD"/>
</dbReference>
<evidence type="ECO:0000256" key="4">
    <source>
        <dbReference type="ARBA" id="ARBA00023306"/>
    </source>
</evidence>
<evidence type="ECO:0000259" key="6">
    <source>
        <dbReference type="SMART" id="SM00842"/>
    </source>
</evidence>
<dbReference type="PANTHER" id="PTHR32432:SF4">
    <property type="entry name" value="CELL DIVISION PROTEIN FTSA"/>
    <property type="match status" value="1"/>
</dbReference>
<dbReference type="Gene3D" id="3.30.1490.110">
    <property type="match status" value="1"/>
</dbReference>
<dbReference type="PANTHER" id="PTHR32432">
    <property type="entry name" value="CELL DIVISION PROTEIN FTSA-RELATED"/>
    <property type="match status" value="1"/>
</dbReference>
<comment type="subcellular location">
    <subcellularLocation>
        <location evidence="5">Cell membrane</location>
        <topology evidence="5">Peripheral membrane protein</topology>
        <orientation evidence="5">Cytoplasmic side</orientation>
    </subcellularLocation>
    <text evidence="5">Localizes to the Z ring in an FtsZ-dependent manner. Targeted to the membrane through a conserved C-terminal amphipathic helix.</text>
</comment>
<organism evidence="7 8">
    <name type="scientific">Candidatus Nomurabacteria bacterium CG1_02_47_685</name>
    <dbReference type="NCBI Taxonomy" id="1805282"/>
    <lineage>
        <taxon>Bacteria</taxon>
        <taxon>Candidatus Nomuraibacteriota</taxon>
    </lineage>
</organism>
<dbReference type="GO" id="GO:0032153">
    <property type="term" value="C:cell division site"/>
    <property type="evidence" value="ECO:0007669"/>
    <property type="project" value="UniProtKB-UniRule"/>
</dbReference>
<protein>
    <recommendedName>
        <fullName evidence="5">Cell division protein FtsA</fullName>
    </recommendedName>
</protein>
<accession>A0A1J4VD48</accession>
<comment type="caution">
    <text evidence="7">The sequence shown here is derived from an EMBL/GenBank/DDBJ whole genome shotgun (WGS) entry which is preliminary data.</text>
</comment>
<keyword evidence="3 5" id="KW-0472">Membrane</keyword>
<dbReference type="GO" id="GO:0043093">
    <property type="term" value="P:FtsZ-dependent cytokinesis"/>
    <property type="evidence" value="ECO:0007669"/>
    <property type="project" value="UniProtKB-UniRule"/>
</dbReference>
<evidence type="ECO:0000256" key="2">
    <source>
        <dbReference type="ARBA" id="ARBA00022618"/>
    </source>
</evidence>
<comment type="similarity">
    <text evidence="5">Belongs to the FtsA/MreB family.</text>
</comment>
<name>A0A1J4VD48_9BACT</name>
<dbReference type="Proteomes" id="UP000183206">
    <property type="component" value="Unassembled WGS sequence"/>
</dbReference>
<keyword evidence="1 5" id="KW-1003">Cell membrane</keyword>
<gene>
    <name evidence="5" type="primary">ftsA</name>
    <name evidence="7" type="ORF">AUJ44_03155</name>
</gene>
<keyword evidence="2 5" id="KW-0132">Cell division</keyword>
<dbReference type="PIRSF" id="PIRSF003101">
    <property type="entry name" value="FtsA"/>
    <property type="match status" value="1"/>
</dbReference>
<dbReference type="SMART" id="SM00842">
    <property type="entry name" value="FtsA"/>
    <property type="match status" value="1"/>
</dbReference>
<dbReference type="STRING" id="1805282.AUJ44_03155"/>
<dbReference type="GO" id="GO:0009898">
    <property type="term" value="C:cytoplasmic side of plasma membrane"/>
    <property type="evidence" value="ECO:0007669"/>
    <property type="project" value="UniProtKB-UniRule"/>
</dbReference>
<dbReference type="NCBIfam" id="TIGR01174">
    <property type="entry name" value="ftsA"/>
    <property type="match status" value="1"/>
</dbReference>
<dbReference type="Pfam" id="PF14450">
    <property type="entry name" value="FtsA"/>
    <property type="match status" value="1"/>
</dbReference>
<sequence length="389" mass="42266">MSRNISVGIDVGTRSTRVVVVEYINGKPGPTVLGTAMCQSRGLKHGYIVNEQEATQSVHCAIKAAERSSGLKIKEVFLSIGGISLEAVTTNGFVLLSRTDGEITNEEKQKTIQTSRDNVKNSTNKKVIDTIPISYKIDGKDVLGKPDGMKGSKFEVKTLFIMCLEQHFNQLVRVVEEAGVEVLDVIASPIAASLVALTKRQRVAGCLLANIGAETVSISVFEDDIPISLQVFPIGSTDITNDIALGLQITLEEAEKIKIGEGNGSYVRRQLDEIVEARLSDIFELIESHLKKIGRNGLLPAGIVLTGGGAGISTIEDFAKASLRLPSKRATSEIAEMQSSGKNINDSSWFVAYGLCIYGFNQTMTRAPIMKMIGPHQRRIFAWLKQFLP</sequence>